<evidence type="ECO:0000313" key="2">
    <source>
        <dbReference type="Proteomes" id="UP001501116"/>
    </source>
</evidence>
<accession>A0ABN2Q0K1</accession>
<proteinExistence type="predicted"/>
<name>A0ABN2Q0K1_9PSEU</name>
<comment type="caution">
    <text evidence="1">The sequence shown here is derived from an EMBL/GenBank/DDBJ whole genome shotgun (WGS) entry which is preliminary data.</text>
</comment>
<dbReference type="RefSeq" id="WP_344412115.1">
    <property type="nucleotide sequence ID" value="NZ_BAAANN010000001.1"/>
</dbReference>
<protein>
    <submittedName>
        <fullName evidence="1">Uncharacterized protein</fullName>
    </submittedName>
</protein>
<organism evidence="1 2">
    <name type="scientific">Amycolatopsis minnesotensis</name>
    <dbReference type="NCBI Taxonomy" id="337894"/>
    <lineage>
        <taxon>Bacteria</taxon>
        <taxon>Bacillati</taxon>
        <taxon>Actinomycetota</taxon>
        <taxon>Actinomycetes</taxon>
        <taxon>Pseudonocardiales</taxon>
        <taxon>Pseudonocardiaceae</taxon>
        <taxon>Amycolatopsis</taxon>
    </lineage>
</organism>
<keyword evidence="2" id="KW-1185">Reference proteome</keyword>
<sequence length="85" mass="9314">MQANPPYPLPLLRAAHRGTARGDELAVVAVIPEAHRAADVPRRVSGPVIGIGSRISVHDRETGRLVEDIRPAWITHATVERGWPR</sequence>
<dbReference type="EMBL" id="BAAANN010000001">
    <property type="protein sequence ID" value="GAA1937892.1"/>
    <property type="molecule type" value="Genomic_DNA"/>
</dbReference>
<evidence type="ECO:0000313" key="1">
    <source>
        <dbReference type="EMBL" id="GAA1937892.1"/>
    </source>
</evidence>
<gene>
    <name evidence="1" type="ORF">GCM10009754_01140</name>
</gene>
<reference evidence="1 2" key="1">
    <citation type="journal article" date="2019" name="Int. J. Syst. Evol. Microbiol.">
        <title>The Global Catalogue of Microorganisms (GCM) 10K type strain sequencing project: providing services to taxonomists for standard genome sequencing and annotation.</title>
        <authorList>
            <consortium name="The Broad Institute Genomics Platform"/>
            <consortium name="The Broad Institute Genome Sequencing Center for Infectious Disease"/>
            <person name="Wu L."/>
            <person name="Ma J."/>
        </authorList>
    </citation>
    <scope>NUCLEOTIDE SEQUENCE [LARGE SCALE GENOMIC DNA]</scope>
    <source>
        <strain evidence="1 2">JCM 14545</strain>
    </source>
</reference>
<dbReference type="Proteomes" id="UP001501116">
    <property type="component" value="Unassembled WGS sequence"/>
</dbReference>